<accession>A0A9D1W252</accession>
<comment type="caution">
    <text evidence="2">The sequence shown here is derived from an EMBL/GenBank/DDBJ whole genome shotgun (WGS) entry which is preliminary data.</text>
</comment>
<evidence type="ECO:0000313" key="2">
    <source>
        <dbReference type="EMBL" id="HIX50477.1"/>
    </source>
</evidence>
<organism evidence="2 3">
    <name type="scientific">Candidatus Borkfalkia faecavium</name>
    <dbReference type="NCBI Taxonomy" id="2838508"/>
    <lineage>
        <taxon>Bacteria</taxon>
        <taxon>Bacillati</taxon>
        <taxon>Bacillota</taxon>
        <taxon>Clostridia</taxon>
        <taxon>Christensenellales</taxon>
        <taxon>Christensenellaceae</taxon>
        <taxon>Candidatus Borkfalkia</taxon>
    </lineage>
</organism>
<keyword evidence="1" id="KW-0472">Membrane</keyword>
<reference evidence="2" key="1">
    <citation type="journal article" date="2021" name="PeerJ">
        <title>Extensive microbial diversity within the chicken gut microbiome revealed by metagenomics and culture.</title>
        <authorList>
            <person name="Gilroy R."/>
            <person name="Ravi A."/>
            <person name="Getino M."/>
            <person name="Pursley I."/>
            <person name="Horton D.L."/>
            <person name="Alikhan N.F."/>
            <person name="Baker D."/>
            <person name="Gharbi K."/>
            <person name="Hall N."/>
            <person name="Watson M."/>
            <person name="Adriaenssens E.M."/>
            <person name="Foster-Nyarko E."/>
            <person name="Jarju S."/>
            <person name="Secka A."/>
            <person name="Antonio M."/>
            <person name="Oren A."/>
            <person name="Chaudhuri R.R."/>
            <person name="La Ragione R."/>
            <person name="Hildebrand F."/>
            <person name="Pallen M.J."/>
        </authorList>
    </citation>
    <scope>NUCLEOTIDE SEQUENCE</scope>
    <source>
        <strain evidence="2">2189</strain>
    </source>
</reference>
<protein>
    <submittedName>
        <fullName evidence="2">Uncharacterized protein</fullName>
    </submittedName>
</protein>
<keyword evidence="1" id="KW-1133">Transmembrane helix</keyword>
<dbReference type="Proteomes" id="UP000886847">
    <property type="component" value="Unassembled WGS sequence"/>
</dbReference>
<sequence length="175" mass="18562">MRRPPPARQANGTVRAARQANGAVRAARQANGTVRAAKERLGMRLLRPLAALFLAAALCLALCGCQNFVCTLLSVRLRAEEGVVTAAAYNEFSLDGAQLPVTLTLYYADEETNDPAAMTAVAQAESGDLDMGQQLEASAPIRAGWYCAVLEYAAGGEARTLQSGTVRYAEDGTRL</sequence>
<reference evidence="2" key="2">
    <citation type="submission" date="2021-04" db="EMBL/GenBank/DDBJ databases">
        <authorList>
            <person name="Gilroy R."/>
        </authorList>
    </citation>
    <scope>NUCLEOTIDE SEQUENCE</scope>
    <source>
        <strain evidence="2">2189</strain>
    </source>
</reference>
<gene>
    <name evidence="2" type="ORF">H9851_04275</name>
</gene>
<feature type="transmembrane region" description="Helical" evidence="1">
    <location>
        <begin position="45"/>
        <end position="69"/>
    </location>
</feature>
<name>A0A9D1W252_9FIRM</name>
<dbReference type="AlphaFoldDB" id="A0A9D1W252"/>
<proteinExistence type="predicted"/>
<evidence type="ECO:0000313" key="3">
    <source>
        <dbReference type="Proteomes" id="UP000886847"/>
    </source>
</evidence>
<evidence type="ECO:0000256" key="1">
    <source>
        <dbReference type="SAM" id="Phobius"/>
    </source>
</evidence>
<keyword evidence="1" id="KW-0812">Transmembrane</keyword>
<dbReference type="EMBL" id="DXEW01000022">
    <property type="protein sequence ID" value="HIX50477.1"/>
    <property type="molecule type" value="Genomic_DNA"/>
</dbReference>